<keyword evidence="3" id="KW-1185">Reference proteome</keyword>
<organism evidence="2 3">
    <name type="scientific">Streptosporangium vulgare</name>
    <dbReference type="NCBI Taxonomy" id="46190"/>
    <lineage>
        <taxon>Bacteria</taxon>
        <taxon>Bacillati</taxon>
        <taxon>Actinomycetota</taxon>
        <taxon>Actinomycetes</taxon>
        <taxon>Streptosporangiales</taxon>
        <taxon>Streptosporangiaceae</taxon>
        <taxon>Streptosporangium</taxon>
    </lineage>
</organism>
<dbReference type="Proteomes" id="UP001589610">
    <property type="component" value="Unassembled WGS sequence"/>
</dbReference>
<protein>
    <submittedName>
        <fullName evidence="2">Uncharacterized protein</fullName>
    </submittedName>
</protein>
<evidence type="ECO:0000313" key="2">
    <source>
        <dbReference type="EMBL" id="MFB9677621.1"/>
    </source>
</evidence>
<name>A0ABV5TFB4_9ACTN</name>
<evidence type="ECO:0000313" key="3">
    <source>
        <dbReference type="Proteomes" id="UP001589610"/>
    </source>
</evidence>
<accession>A0ABV5TFB4</accession>
<dbReference type="RefSeq" id="WP_344743498.1">
    <property type="nucleotide sequence ID" value="NZ_BAAAWW010000026.1"/>
</dbReference>
<comment type="caution">
    <text evidence="2">The sequence shown here is derived from an EMBL/GenBank/DDBJ whole genome shotgun (WGS) entry which is preliminary data.</text>
</comment>
<dbReference type="EMBL" id="JBHMBS010000008">
    <property type="protein sequence ID" value="MFB9677621.1"/>
    <property type="molecule type" value="Genomic_DNA"/>
</dbReference>
<sequence>MSRSVVGTLPDGRLIVRKFSRYLPYLDHIDILDPVTGRSTLLQRKNRESYTVAAAAHGTRVVKLLGNDEPGGWILEITDMRTGLTLQVLNTWGVPGGHCGTGWRYPVDLQFHRGELYFSRCVTGATADVGVYRMGPGDRTPRLWLRGLYDIAWEGDTFLARSPVVADSSDPGEFTGSPPSRYGPDGARRGAPDPASYIAQVDRDRDRLEYHDGTVAGMSPGAKNVGISQHGRFAAWREGGTGWLLDARTRTAVRLPGRKTDKVSISNARYLHWETADGYHVLDLKALNNRG</sequence>
<evidence type="ECO:0000256" key="1">
    <source>
        <dbReference type="SAM" id="MobiDB-lite"/>
    </source>
</evidence>
<feature type="region of interest" description="Disordered" evidence="1">
    <location>
        <begin position="164"/>
        <end position="194"/>
    </location>
</feature>
<gene>
    <name evidence="2" type="ORF">ACFFRH_19245</name>
</gene>
<proteinExistence type="predicted"/>
<reference evidence="2 3" key="1">
    <citation type="submission" date="2024-09" db="EMBL/GenBank/DDBJ databases">
        <authorList>
            <person name="Sun Q."/>
            <person name="Mori K."/>
        </authorList>
    </citation>
    <scope>NUCLEOTIDE SEQUENCE [LARGE SCALE GENOMIC DNA]</scope>
    <source>
        <strain evidence="2 3">JCM 3028</strain>
    </source>
</reference>